<evidence type="ECO:0000256" key="3">
    <source>
        <dbReference type="ARBA" id="ARBA00022741"/>
    </source>
</evidence>
<reference evidence="10 11" key="1">
    <citation type="journal article" date="2014" name="PLoS Genet.">
        <title>Phylogenetically driven sequencing of extremely halophilic archaea reveals strategies for static and dynamic osmo-response.</title>
        <authorList>
            <person name="Becker E.A."/>
            <person name="Seitzer P.M."/>
            <person name="Tritt A."/>
            <person name="Larsen D."/>
            <person name="Krusor M."/>
            <person name="Yao A.I."/>
            <person name="Wu D."/>
            <person name="Madern D."/>
            <person name="Eisen J.A."/>
            <person name="Darling A.E."/>
            <person name="Facciotti M.T."/>
        </authorList>
    </citation>
    <scope>NUCLEOTIDE SEQUENCE [LARGE SCALE GENOMIC DNA]</scope>
    <source>
        <strain evidence="10 11">100A6</strain>
    </source>
</reference>
<feature type="domain" description="NAD/GMP synthase" evidence="9">
    <location>
        <begin position="25"/>
        <end position="269"/>
    </location>
</feature>
<keyword evidence="4 6" id="KW-0067">ATP-binding</keyword>
<dbReference type="GO" id="GO:0004359">
    <property type="term" value="F:glutaminase activity"/>
    <property type="evidence" value="ECO:0007669"/>
    <property type="project" value="InterPro"/>
</dbReference>
<dbReference type="Gene3D" id="3.40.50.620">
    <property type="entry name" value="HUPs"/>
    <property type="match status" value="1"/>
</dbReference>
<keyword evidence="3 6" id="KW-0547">Nucleotide-binding</keyword>
<evidence type="ECO:0000259" key="9">
    <source>
        <dbReference type="Pfam" id="PF02540"/>
    </source>
</evidence>
<evidence type="ECO:0000313" key="10">
    <source>
        <dbReference type="EMBL" id="EMA39296.1"/>
    </source>
</evidence>
<evidence type="ECO:0000313" key="11">
    <source>
        <dbReference type="Proteomes" id="UP000011566"/>
    </source>
</evidence>
<sequence>MISAVDRLPTASFTTDEAGLRSHAEHIETFIVETVGEAGADGVVVGMSGGVDSTLTATLAAEALGPDRVTALVLPSLGSGDRHIEDAEAAAADLGLDATTIGLRPLVDMFEDVVAPRVGDDTDDPALDNATARLRMTCLYYAANHLGRLVVGTSNRTELLCGYCTKHGDAAADLRPLAGLYKTEVRALASQVGVPSNIVRKPSTADFRPGQTDEADLGAPYGLLDIILHELVDENLGVEGTADELGLDPETIASYADRHLDSRHKRRQPPSPSFDRPGEGELFHELEHTTDRSETRR</sequence>
<dbReference type="Proteomes" id="UP000011566">
    <property type="component" value="Unassembled WGS sequence"/>
</dbReference>
<dbReference type="NCBIfam" id="NF010587">
    <property type="entry name" value="PRK13980.1"/>
    <property type="match status" value="1"/>
</dbReference>
<dbReference type="SUPFAM" id="SSF52402">
    <property type="entry name" value="Adenine nucleotide alpha hydrolases-like"/>
    <property type="match status" value="1"/>
</dbReference>
<name>M0M0T5_9EURY</name>
<dbReference type="PATRIC" id="fig|1132509.6.peg.1643"/>
<proteinExistence type="inferred from homology"/>
<dbReference type="InterPro" id="IPR003694">
    <property type="entry name" value="NAD_synthase"/>
</dbReference>
<dbReference type="InterPro" id="IPR022310">
    <property type="entry name" value="NAD/GMP_synthase"/>
</dbReference>
<evidence type="ECO:0000256" key="1">
    <source>
        <dbReference type="ARBA" id="ARBA00004790"/>
    </source>
</evidence>
<dbReference type="CDD" id="cd00553">
    <property type="entry name" value="NAD_synthase"/>
    <property type="match status" value="1"/>
</dbReference>
<comment type="catalytic activity">
    <reaction evidence="7">
        <text>deamido-NAD(+) + NH4(+) + ATP = AMP + diphosphate + NAD(+) + H(+)</text>
        <dbReference type="Rhea" id="RHEA:21188"/>
        <dbReference type="ChEBI" id="CHEBI:15378"/>
        <dbReference type="ChEBI" id="CHEBI:28938"/>
        <dbReference type="ChEBI" id="CHEBI:30616"/>
        <dbReference type="ChEBI" id="CHEBI:33019"/>
        <dbReference type="ChEBI" id="CHEBI:57540"/>
        <dbReference type="ChEBI" id="CHEBI:58437"/>
        <dbReference type="ChEBI" id="CHEBI:456215"/>
        <dbReference type="EC" id="6.3.1.5"/>
    </reaction>
</comment>
<evidence type="ECO:0000256" key="4">
    <source>
        <dbReference type="ARBA" id="ARBA00022840"/>
    </source>
</evidence>
<feature type="compositionally biased region" description="Basic and acidic residues" evidence="8">
    <location>
        <begin position="276"/>
        <end position="297"/>
    </location>
</feature>
<dbReference type="EMBL" id="AOMB01000020">
    <property type="protein sequence ID" value="EMA39296.1"/>
    <property type="molecule type" value="Genomic_DNA"/>
</dbReference>
<evidence type="ECO:0000256" key="2">
    <source>
        <dbReference type="ARBA" id="ARBA00022598"/>
    </source>
</evidence>
<evidence type="ECO:0000256" key="8">
    <source>
        <dbReference type="SAM" id="MobiDB-lite"/>
    </source>
</evidence>
<gene>
    <name evidence="10" type="ORF">C447_07258</name>
</gene>
<keyword evidence="11" id="KW-1185">Reference proteome</keyword>
<evidence type="ECO:0000256" key="5">
    <source>
        <dbReference type="ARBA" id="ARBA00023027"/>
    </source>
</evidence>
<comment type="pathway">
    <text evidence="1">Cofactor biosynthesis; NAD(+) biosynthesis.</text>
</comment>
<dbReference type="GO" id="GO:0005737">
    <property type="term" value="C:cytoplasm"/>
    <property type="evidence" value="ECO:0007669"/>
    <property type="project" value="InterPro"/>
</dbReference>
<feature type="region of interest" description="Disordered" evidence="8">
    <location>
        <begin position="257"/>
        <end position="297"/>
    </location>
</feature>
<dbReference type="PANTHER" id="PTHR23090">
    <property type="entry name" value="NH 3 /GLUTAMINE-DEPENDENT NAD + SYNTHETASE"/>
    <property type="match status" value="1"/>
</dbReference>
<dbReference type="Pfam" id="PF02540">
    <property type="entry name" value="NAD_synthase"/>
    <property type="match status" value="1"/>
</dbReference>
<dbReference type="UniPathway" id="UPA00253">
    <property type="reaction ID" value="UER00333"/>
</dbReference>
<dbReference type="GO" id="GO:0003952">
    <property type="term" value="F:NAD+ synthase (glutamine-hydrolyzing) activity"/>
    <property type="evidence" value="ECO:0007669"/>
    <property type="project" value="InterPro"/>
</dbReference>
<dbReference type="eggNOG" id="arCOG00069">
    <property type="taxonomic scope" value="Archaea"/>
</dbReference>
<dbReference type="GO" id="GO:0005524">
    <property type="term" value="F:ATP binding"/>
    <property type="evidence" value="ECO:0007669"/>
    <property type="project" value="UniProtKB-KW"/>
</dbReference>
<keyword evidence="5 6" id="KW-0520">NAD</keyword>
<comment type="caution">
    <text evidence="10">The sequence shown here is derived from an EMBL/GenBank/DDBJ whole genome shotgun (WGS) entry which is preliminary data.</text>
</comment>
<keyword evidence="2 6" id="KW-0436">Ligase</keyword>
<dbReference type="OrthoDB" id="39312at2157"/>
<dbReference type="NCBIfam" id="TIGR00552">
    <property type="entry name" value="nadE"/>
    <property type="match status" value="1"/>
</dbReference>
<evidence type="ECO:0000256" key="7">
    <source>
        <dbReference type="RuleBase" id="RU003812"/>
    </source>
</evidence>
<organism evidence="10 11">
    <name type="scientific">Halococcus hamelinensis 100A6</name>
    <dbReference type="NCBI Taxonomy" id="1132509"/>
    <lineage>
        <taxon>Archaea</taxon>
        <taxon>Methanobacteriati</taxon>
        <taxon>Methanobacteriota</taxon>
        <taxon>Stenosarchaea group</taxon>
        <taxon>Halobacteria</taxon>
        <taxon>Halobacteriales</taxon>
        <taxon>Halococcaceae</taxon>
        <taxon>Halococcus</taxon>
    </lineage>
</organism>
<evidence type="ECO:0000256" key="6">
    <source>
        <dbReference type="RuleBase" id="RU003811"/>
    </source>
</evidence>
<dbReference type="GO" id="GO:0008795">
    <property type="term" value="F:NAD+ synthase activity"/>
    <property type="evidence" value="ECO:0007669"/>
    <property type="project" value="UniProtKB-EC"/>
</dbReference>
<dbReference type="AlphaFoldDB" id="M0M0T5"/>
<protein>
    <recommendedName>
        <fullName evidence="7">NH(3)-dependent NAD(+) synthetase</fullName>
        <ecNumber evidence="7">6.3.1.5</ecNumber>
    </recommendedName>
</protein>
<dbReference type="GO" id="GO:0009435">
    <property type="term" value="P:NAD+ biosynthetic process"/>
    <property type="evidence" value="ECO:0007669"/>
    <property type="project" value="UniProtKB-UniPathway"/>
</dbReference>
<dbReference type="RefSeq" id="WP_007692388.1">
    <property type="nucleotide sequence ID" value="NZ_AOMB01000020.1"/>
</dbReference>
<dbReference type="EC" id="6.3.1.5" evidence="7"/>
<comment type="similarity">
    <text evidence="6">Belongs to the NAD synthetase family.</text>
</comment>
<accession>M0M0T5</accession>
<dbReference type="PANTHER" id="PTHR23090:SF9">
    <property type="entry name" value="GLUTAMINE-DEPENDENT NAD(+) SYNTHETASE"/>
    <property type="match status" value="1"/>
</dbReference>
<dbReference type="InterPro" id="IPR014729">
    <property type="entry name" value="Rossmann-like_a/b/a_fold"/>
</dbReference>